<protein>
    <recommendedName>
        <fullName evidence="3">Methyl-accepting chemotaxis protein</fullName>
    </recommendedName>
</protein>
<organism evidence="1 2">
    <name type="scientific">Thermoclostridium caenicola</name>
    <dbReference type="NCBI Taxonomy" id="659425"/>
    <lineage>
        <taxon>Bacteria</taxon>
        <taxon>Bacillati</taxon>
        <taxon>Bacillota</taxon>
        <taxon>Clostridia</taxon>
        <taxon>Eubacteriales</taxon>
        <taxon>Oscillospiraceae</taxon>
        <taxon>Thermoclostridium</taxon>
    </lineage>
</organism>
<proteinExistence type="predicted"/>
<accession>A0A1M6AL71</accession>
<sequence length="51" mass="5522">MATIQQATAAAANIAEQNNEMVSAVQEINQAMQMNKESSDRLADMIAQVKL</sequence>
<dbReference type="AlphaFoldDB" id="A0A1M6AL71"/>
<reference evidence="1 2" key="1">
    <citation type="submission" date="2016-11" db="EMBL/GenBank/DDBJ databases">
        <authorList>
            <person name="Varghese N."/>
            <person name="Submissions S."/>
        </authorList>
    </citation>
    <scope>NUCLEOTIDE SEQUENCE [LARGE SCALE GENOMIC DNA]</scope>
    <source>
        <strain evidence="1 2">DSM 19027</strain>
    </source>
</reference>
<evidence type="ECO:0008006" key="3">
    <source>
        <dbReference type="Google" id="ProtNLM"/>
    </source>
</evidence>
<name>A0A1M6AL71_9FIRM</name>
<dbReference type="EMBL" id="FQZP01000001">
    <property type="protein sequence ID" value="SHI37216.1"/>
    <property type="molecule type" value="Genomic_DNA"/>
</dbReference>
<evidence type="ECO:0000313" key="1">
    <source>
        <dbReference type="EMBL" id="SHI37216.1"/>
    </source>
</evidence>
<dbReference type="Proteomes" id="UP000324781">
    <property type="component" value="Unassembled WGS sequence"/>
</dbReference>
<gene>
    <name evidence="1" type="ORF">SAMN05444373_100179</name>
</gene>
<keyword evidence="2" id="KW-1185">Reference proteome</keyword>
<evidence type="ECO:0000313" key="2">
    <source>
        <dbReference type="Proteomes" id="UP000324781"/>
    </source>
</evidence>